<proteinExistence type="predicted"/>
<protein>
    <recommendedName>
        <fullName evidence="4">EF-hand domain-containing protein</fullName>
    </recommendedName>
</protein>
<dbReference type="CDD" id="cd00051">
    <property type="entry name" value="EFh"/>
    <property type="match status" value="1"/>
</dbReference>
<organism evidence="5 6">
    <name type="scientific">Salmo trutta</name>
    <name type="common">Brown trout</name>
    <dbReference type="NCBI Taxonomy" id="8032"/>
    <lineage>
        <taxon>Eukaryota</taxon>
        <taxon>Metazoa</taxon>
        <taxon>Chordata</taxon>
        <taxon>Craniata</taxon>
        <taxon>Vertebrata</taxon>
        <taxon>Euteleostomi</taxon>
        <taxon>Actinopterygii</taxon>
        <taxon>Neopterygii</taxon>
        <taxon>Teleostei</taxon>
        <taxon>Protacanthopterygii</taxon>
        <taxon>Salmoniformes</taxon>
        <taxon>Salmonidae</taxon>
        <taxon>Salmoninae</taxon>
        <taxon>Salmo</taxon>
    </lineage>
</organism>
<dbReference type="GeneTree" id="ENSGT00940000166468"/>
<dbReference type="FunFam" id="1.20.58.60:FF:000001">
    <property type="entry name" value="Microtubule-actin cross-linking factor 1"/>
    <property type="match status" value="2"/>
</dbReference>
<dbReference type="Ensembl" id="ENSSTUT00000004432.1">
    <property type="protein sequence ID" value="ENSSTUP00000004178.1"/>
    <property type="gene ID" value="ENSSTUG00000002072.1"/>
</dbReference>
<dbReference type="InterPro" id="IPR002017">
    <property type="entry name" value="Spectrin_repeat"/>
</dbReference>
<dbReference type="InterPro" id="IPR002048">
    <property type="entry name" value="EF_hand_dom"/>
</dbReference>
<keyword evidence="1" id="KW-0479">Metal-binding</keyword>
<evidence type="ECO:0000256" key="2">
    <source>
        <dbReference type="ARBA" id="ARBA00022837"/>
    </source>
</evidence>
<evidence type="ECO:0000313" key="5">
    <source>
        <dbReference type="Ensembl" id="ENSSTUP00000004178.1"/>
    </source>
</evidence>
<dbReference type="GO" id="GO:0005737">
    <property type="term" value="C:cytoplasm"/>
    <property type="evidence" value="ECO:0007669"/>
    <property type="project" value="TreeGrafter"/>
</dbReference>
<feature type="domain" description="EF-hand" evidence="4">
    <location>
        <begin position="552"/>
        <end position="587"/>
    </location>
</feature>
<dbReference type="SMART" id="SM00054">
    <property type="entry name" value="EFh"/>
    <property type="match status" value="2"/>
</dbReference>
<dbReference type="GO" id="GO:0005198">
    <property type="term" value="F:structural molecule activity"/>
    <property type="evidence" value="ECO:0007669"/>
    <property type="project" value="TreeGrafter"/>
</dbReference>
<dbReference type="AlphaFoldDB" id="A0A673W5F7"/>
<dbReference type="PANTHER" id="PTHR23169:SF33">
    <property type="entry name" value="MICROTUBULE-ACTIN CROSS-LINKING FACTOR 1, ISOFORMS 1_2_3_5"/>
    <property type="match status" value="1"/>
</dbReference>
<dbReference type="GO" id="GO:0005509">
    <property type="term" value="F:calcium ion binding"/>
    <property type="evidence" value="ECO:0007669"/>
    <property type="project" value="InterPro"/>
</dbReference>
<dbReference type="InterPro" id="IPR043197">
    <property type="entry name" value="Plakin"/>
</dbReference>
<keyword evidence="2" id="KW-0106">Calcium</keyword>
<dbReference type="InterPro" id="IPR018159">
    <property type="entry name" value="Spectrin/alpha-actinin"/>
</dbReference>
<dbReference type="CDD" id="cd00176">
    <property type="entry name" value="SPEC"/>
    <property type="match status" value="1"/>
</dbReference>
<dbReference type="GO" id="GO:0042060">
    <property type="term" value="P:wound healing"/>
    <property type="evidence" value="ECO:0007669"/>
    <property type="project" value="TreeGrafter"/>
</dbReference>
<reference evidence="5" key="1">
    <citation type="submission" date="2025-08" db="UniProtKB">
        <authorList>
            <consortium name="Ensembl"/>
        </authorList>
    </citation>
    <scope>IDENTIFICATION</scope>
</reference>
<dbReference type="InterPro" id="IPR011992">
    <property type="entry name" value="EF-hand-dom_pair"/>
</dbReference>
<dbReference type="Pfam" id="PF00435">
    <property type="entry name" value="Spectrin"/>
    <property type="match status" value="2"/>
</dbReference>
<sequence length="647" mass="75306">SPLRKPLGLRQTLLNTLVSEVNCYSEKKTVVETAGSRLTELSRKEDCDVVHNLIMTVQDRYRKLHQRTTERGRTLEDVKKNAKQFSESWRLVVDWMTEVEQTLDTHKEIAVDHEEIKLQLTEQKDFQKLLRSKRPMYEATLKSGRGLHESSQSAQDRQHLENLLSELRDSWDTISGKSMERQHKLEEALLFSGRFTDALQALNDWLYRAEPQLAEDVPVGGEKDMVNNLIDKHKVFQKELGKRAGCIRTLKRSVRDLTRSSTADAHWLQEQMDELEGRWEDVCKLSVSKQARLEAALQQAEKFHRLVHSFLEHLAEAERVLKYGVIPEEEEALLSITSLSFQEMELESIRCLSEEILSSCHPDSIITLKSWISVTKIRYEEVQTWAQQQGQRIQASLSALEAEREKLQRLLDWISSAKEALNLRDQEPPAEIKTQIITHHSSLQVFMEELNRKQPDVEHATKSCKQKLIPKQQASRSTLKLQPTVVPLPLENLDPQTPQLSQLVSHWQKLWLLALARQGRLEQHEQRLQEMEEFANFDFNVWRKRYMQWISHLKSRILDVFRNIDRDQDGRISKKELIDNVLASKFPTNSLEMNAVANIFDMNGDGFIDYYEFVSALHPSRDPYRRTLDADQINEEVKCLPELFSCP</sequence>
<evidence type="ECO:0000259" key="4">
    <source>
        <dbReference type="PROSITE" id="PS50222"/>
    </source>
</evidence>
<dbReference type="SUPFAM" id="SSF46966">
    <property type="entry name" value="Spectrin repeat"/>
    <property type="match status" value="3"/>
</dbReference>
<dbReference type="PROSITE" id="PS50222">
    <property type="entry name" value="EF_HAND_2"/>
    <property type="match status" value="2"/>
</dbReference>
<evidence type="ECO:0000256" key="3">
    <source>
        <dbReference type="SAM" id="Coils"/>
    </source>
</evidence>
<accession>A0A673W5F7</accession>
<evidence type="ECO:0000313" key="6">
    <source>
        <dbReference type="Proteomes" id="UP000472277"/>
    </source>
</evidence>
<dbReference type="PROSITE" id="PS00018">
    <property type="entry name" value="EF_HAND_1"/>
    <property type="match status" value="2"/>
</dbReference>
<dbReference type="SMART" id="SM00150">
    <property type="entry name" value="SPEC"/>
    <property type="match status" value="4"/>
</dbReference>
<name>A0A673W5F7_SALTR</name>
<feature type="coiled-coil region" evidence="3">
    <location>
        <begin position="390"/>
        <end position="417"/>
    </location>
</feature>
<dbReference type="Pfam" id="PF13499">
    <property type="entry name" value="EF-hand_7"/>
    <property type="match status" value="1"/>
</dbReference>
<dbReference type="InterPro" id="IPR018247">
    <property type="entry name" value="EF_Hand_1_Ca_BS"/>
</dbReference>
<dbReference type="SUPFAM" id="SSF47473">
    <property type="entry name" value="EF-hand"/>
    <property type="match status" value="1"/>
</dbReference>
<dbReference type="GO" id="GO:0045104">
    <property type="term" value="P:intermediate filament cytoskeleton organization"/>
    <property type="evidence" value="ECO:0007669"/>
    <property type="project" value="InterPro"/>
</dbReference>
<keyword evidence="6" id="KW-1185">Reference proteome</keyword>
<reference evidence="5" key="2">
    <citation type="submission" date="2025-09" db="UniProtKB">
        <authorList>
            <consortium name="Ensembl"/>
        </authorList>
    </citation>
    <scope>IDENTIFICATION</scope>
</reference>
<dbReference type="Gene3D" id="1.10.238.10">
    <property type="entry name" value="EF-hand"/>
    <property type="match status" value="1"/>
</dbReference>
<dbReference type="PANTHER" id="PTHR23169">
    <property type="entry name" value="ENVOPLAKIN"/>
    <property type="match status" value="1"/>
</dbReference>
<dbReference type="GO" id="GO:0016020">
    <property type="term" value="C:membrane"/>
    <property type="evidence" value="ECO:0007669"/>
    <property type="project" value="TreeGrafter"/>
</dbReference>
<dbReference type="InParanoid" id="A0A673W5F7"/>
<dbReference type="Gene3D" id="1.20.58.60">
    <property type="match status" value="3"/>
</dbReference>
<evidence type="ECO:0000256" key="1">
    <source>
        <dbReference type="ARBA" id="ARBA00022723"/>
    </source>
</evidence>
<dbReference type="Proteomes" id="UP000472277">
    <property type="component" value="Chromosome 3"/>
</dbReference>
<dbReference type="OMA" id="WDALCSH"/>
<feature type="domain" description="EF-hand" evidence="4">
    <location>
        <begin position="588"/>
        <end position="623"/>
    </location>
</feature>
<dbReference type="GO" id="GO:0005882">
    <property type="term" value="C:intermediate filament"/>
    <property type="evidence" value="ECO:0007669"/>
    <property type="project" value="TreeGrafter"/>
</dbReference>
<keyword evidence="3" id="KW-0175">Coiled coil</keyword>